<dbReference type="SUPFAM" id="SSF52540">
    <property type="entry name" value="P-loop containing nucleoside triphosphate hydrolases"/>
    <property type="match status" value="1"/>
</dbReference>
<dbReference type="Pfam" id="PF00685">
    <property type="entry name" value="Sulfotransfer_1"/>
    <property type="match status" value="1"/>
</dbReference>
<proteinExistence type="inferred from homology"/>
<dbReference type="InterPro" id="IPR027417">
    <property type="entry name" value="P-loop_NTPase"/>
</dbReference>
<dbReference type="OrthoDB" id="205623at2759"/>
<evidence type="ECO:0000259" key="4">
    <source>
        <dbReference type="Pfam" id="PF00685"/>
    </source>
</evidence>
<dbReference type="InterPro" id="IPR000863">
    <property type="entry name" value="Sulfotransferase_dom"/>
</dbReference>
<dbReference type="EMBL" id="QCYY01001826">
    <property type="protein sequence ID" value="ROT74968.1"/>
    <property type="molecule type" value="Genomic_DNA"/>
</dbReference>
<evidence type="ECO:0000256" key="2">
    <source>
        <dbReference type="ARBA" id="ARBA00022679"/>
    </source>
</evidence>
<accession>A0A423TET6</accession>
<keyword evidence="6" id="KW-1185">Reference proteome</keyword>
<evidence type="ECO:0000313" key="6">
    <source>
        <dbReference type="Proteomes" id="UP000283509"/>
    </source>
</evidence>
<reference evidence="5 6" key="1">
    <citation type="submission" date="2018-04" db="EMBL/GenBank/DDBJ databases">
        <authorList>
            <person name="Zhang X."/>
            <person name="Yuan J."/>
            <person name="Li F."/>
            <person name="Xiang J."/>
        </authorList>
    </citation>
    <scope>NUCLEOTIDE SEQUENCE [LARGE SCALE GENOMIC DNA]</scope>
    <source>
        <tissue evidence="5">Muscle</tissue>
    </source>
</reference>
<feature type="domain" description="Sulfotransferase" evidence="4">
    <location>
        <begin position="47"/>
        <end position="272"/>
    </location>
</feature>
<dbReference type="AlphaFoldDB" id="A0A423TET6"/>
<protein>
    <submittedName>
        <fullName evidence="5">Estrogen sulfotransferase</fullName>
    </submittedName>
</protein>
<dbReference type="PANTHER" id="PTHR11783">
    <property type="entry name" value="SULFOTRANSFERASE SULT"/>
    <property type="match status" value="1"/>
</dbReference>
<evidence type="ECO:0000313" key="5">
    <source>
        <dbReference type="EMBL" id="ROT74968.1"/>
    </source>
</evidence>
<reference evidence="5 6" key="2">
    <citation type="submission" date="2019-01" db="EMBL/GenBank/DDBJ databases">
        <title>The decoding of complex shrimp genome reveals the adaptation for benthos swimmer, frequently molting mechanism and breeding impact on genome.</title>
        <authorList>
            <person name="Sun Y."/>
            <person name="Gao Y."/>
            <person name="Yu Y."/>
        </authorList>
    </citation>
    <scope>NUCLEOTIDE SEQUENCE [LARGE SCALE GENOMIC DNA]</scope>
    <source>
        <tissue evidence="5">Muscle</tissue>
    </source>
</reference>
<evidence type="ECO:0000256" key="1">
    <source>
        <dbReference type="ARBA" id="ARBA00005771"/>
    </source>
</evidence>
<gene>
    <name evidence="5" type="ORF">C7M84_006501</name>
</gene>
<keyword evidence="2 5" id="KW-0808">Transferase</keyword>
<dbReference type="STRING" id="6689.A0A423TET6"/>
<evidence type="ECO:0000256" key="3">
    <source>
        <dbReference type="SAM" id="MobiDB-lite"/>
    </source>
</evidence>
<dbReference type="GO" id="GO:0008146">
    <property type="term" value="F:sulfotransferase activity"/>
    <property type="evidence" value="ECO:0007669"/>
    <property type="project" value="InterPro"/>
</dbReference>
<dbReference type="Proteomes" id="UP000283509">
    <property type="component" value="Unassembled WGS sequence"/>
</dbReference>
<comment type="caution">
    <text evidence="5">The sequence shown here is derived from an EMBL/GenBank/DDBJ whole genome shotgun (WGS) entry which is preliminary data.</text>
</comment>
<comment type="similarity">
    <text evidence="1">Belongs to the sulfotransferase 1 family.</text>
</comment>
<sequence length="405" mass="45481">MEELAQQEEHFVGFTHGLVRLTPGSWFLPAAFTNFADKIYNFQWRTDDVLVMAYPRSGTSWLQEVVWTMKNNPDLENPMADMPLLARSPYVDMDMMMDGKKMPPLTPDNPLLQGFIKMCPGGNPADGVNLQLTAATPSPRIIKTHLPLSLLHPSLLDTLKVVYVARNPKDVVVSLHHHCRLLKTLDYSGTLEQFVKYFVDDDVVYGPYWQHVKEAWTKREASNLHFVFYEDLKADPASELKRLSVFLGCNLAKDQMEKLIRHTSFAEMQARDNVMGVKAAENPVMNQAWSGGRRLLQEGEVAAGSPPPEGGQAKTEGVLKLQAPALLNLRTSAYPPACFIDTERLVCVTCTRRPCSVIFQIFFYKHVPVDPHPTEKMPAMNQAASATRRSERPHSPPLPTGHCSV</sequence>
<name>A0A423TET6_PENVA</name>
<organism evidence="5 6">
    <name type="scientific">Penaeus vannamei</name>
    <name type="common">Whiteleg shrimp</name>
    <name type="synonym">Litopenaeus vannamei</name>
    <dbReference type="NCBI Taxonomy" id="6689"/>
    <lineage>
        <taxon>Eukaryota</taxon>
        <taxon>Metazoa</taxon>
        <taxon>Ecdysozoa</taxon>
        <taxon>Arthropoda</taxon>
        <taxon>Crustacea</taxon>
        <taxon>Multicrustacea</taxon>
        <taxon>Malacostraca</taxon>
        <taxon>Eumalacostraca</taxon>
        <taxon>Eucarida</taxon>
        <taxon>Decapoda</taxon>
        <taxon>Dendrobranchiata</taxon>
        <taxon>Penaeoidea</taxon>
        <taxon>Penaeidae</taxon>
        <taxon>Penaeus</taxon>
    </lineage>
</organism>
<feature type="region of interest" description="Disordered" evidence="3">
    <location>
        <begin position="379"/>
        <end position="405"/>
    </location>
</feature>
<dbReference type="Gene3D" id="3.40.50.300">
    <property type="entry name" value="P-loop containing nucleotide triphosphate hydrolases"/>
    <property type="match status" value="1"/>
</dbReference>